<dbReference type="RefSeq" id="WP_004616133.1">
    <property type="nucleotide sequence ID" value="NZ_APMP01000003.1"/>
</dbReference>
<dbReference type="PATRIC" id="fig|1292034.3.peg.824"/>
<protein>
    <submittedName>
        <fullName evidence="4">Esterase/lipase</fullName>
    </submittedName>
</protein>
<dbReference type="Proteomes" id="UP000013063">
    <property type="component" value="Unassembled WGS sequence"/>
</dbReference>
<dbReference type="PANTHER" id="PTHR48081:SF6">
    <property type="entry name" value="PEPTIDASE S9 PROLYL OLIGOPEPTIDASE CATALYTIC DOMAIN-CONTAINING PROTEIN"/>
    <property type="match status" value="1"/>
</dbReference>
<reference evidence="4 5" key="1">
    <citation type="journal article" date="2013" name="Genome Announc.">
        <title>Draft Genome Sequence for Caulobacter sp. Strain OR37, a Bacterium Tolerant to Heavy Metals.</title>
        <authorList>
            <person name="Utturkar S.M."/>
            <person name="Bollmann A."/>
            <person name="Brzoska R.M."/>
            <person name="Klingeman D.M."/>
            <person name="Epstein S.E."/>
            <person name="Palumbo A.V."/>
            <person name="Brown S.D."/>
        </authorList>
    </citation>
    <scope>NUCLEOTIDE SEQUENCE [LARGE SCALE GENOMIC DNA]</scope>
    <source>
        <strain evidence="4 5">OR37</strain>
    </source>
</reference>
<comment type="caution">
    <text evidence="4">The sequence shown here is derived from an EMBL/GenBank/DDBJ whole genome shotgun (WGS) entry which is preliminary data.</text>
</comment>
<dbReference type="eggNOG" id="COG0657">
    <property type="taxonomic scope" value="Bacteria"/>
</dbReference>
<evidence type="ECO:0000313" key="5">
    <source>
        <dbReference type="Proteomes" id="UP000013063"/>
    </source>
</evidence>
<evidence type="ECO:0000256" key="2">
    <source>
        <dbReference type="SAM" id="MobiDB-lite"/>
    </source>
</evidence>
<feature type="domain" description="BD-FAE-like" evidence="3">
    <location>
        <begin position="172"/>
        <end position="220"/>
    </location>
</feature>
<dbReference type="STRING" id="1292034.OR37_00831"/>
<dbReference type="GO" id="GO:0016787">
    <property type="term" value="F:hydrolase activity"/>
    <property type="evidence" value="ECO:0007669"/>
    <property type="project" value="UniProtKB-KW"/>
</dbReference>
<feature type="region of interest" description="Disordered" evidence="2">
    <location>
        <begin position="70"/>
        <end position="89"/>
    </location>
</feature>
<evidence type="ECO:0000313" key="4">
    <source>
        <dbReference type="EMBL" id="ENZ83057.1"/>
    </source>
</evidence>
<dbReference type="InterPro" id="IPR029058">
    <property type="entry name" value="AB_hydrolase_fold"/>
</dbReference>
<name>R0EPT5_CAUVI</name>
<dbReference type="Pfam" id="PF20434">
    <property type="entry name" value="BD-FAE"/>
    <property type="match status" value="1"/>
</dbReference>
<dbReference type="Gene3D" id="3.40.50.1820">
    <property type="entry name" value="alpha/beta hydrolase"/>
    <property type="match status" value="1"/>
</dbReference>
<dbReference type="SUPFAM" id="SSF53474">
    <property type="entry name" value="alpha/beta-Hydrolases"/>
    <property type="match status" value="1"/>
</dbReference>
<evidence type="ECO:0000259" key="3">
    <source>
        <dbReference type="Pfam" id="PF20434"/>
    </source>
</evidence>
<accession>R0EPT5</accession>
<evidence type="ECO:0000256" key="1">
    <source>
        <dbReference type="ARBA" id="ARBA00022801"/>
    </source>
</evidence>
<proteinExistence type="predicted"/>
<keyword evidence="5" id="KW-1185">Reference proteome</keyword>
<gene>
    <name evidence="4" type="ORF">OR37_00831</name>
</gene>
<dbReference type="PANTHER" id="PTHR48081">
    <property type="entry name" value="AB HYDROLASE SUPERFAMILY PROTEIN C4A8.06C"/>
    <property type="match status" value="1"/>
</dbReference>
<dbReference type="InterPro" id="IPR050300">
    <property type="entry name" value="GDXG_lipolytic_enzyme"/>
</dbReference>
<keyword evidence="1" id="KW-0378">Hydrolase</keyword>
<dbReference type="InterPro" id="IPR049492">
    <property type="entry name" value="BD-FAE-like_dom"/>
</dbReference>
<sequence length="351" mass="37612" precursor="true">MRSRWIIVAGAFVALGIAGLAFRTGTDAKPLPPASEAYPTVADGVTVGETTGPWRAPGGLKQIPIWPHGAPDMADQPRKPERVSVSATPDALSSKVSEGVYDVTEPTMTVYPPRGRNTGAAMIVFPGGGFRVVVITSEGTEICNWITAQGITCILSKYRVPGSNDYWNPACRCQITPKIPRALQDAQRTIRLVRARARELGVQPNKIGVIGFSAGGYLVAQTSNILAPAYAPADDIDKISSRPDFAIALYPGHLCRKGDAWDPTIRVTKNTPPTFLLQAWDDPVDPICNSTLYARALDAADVPTEVHLFAKGGHAFTMRNRAHPVAMWPSLVERWLAEIGVVGAPPSASSP</sequence>
<organism evidence="4 5">
    <name type="scientific">Caulobacter vibrioides OR37</name>
    <dbReference type="NCBI Taxonomy" id="1292034"/>
    <lineage>
        <taxon>Bacteria</taxon>
        <taxon>Pseudomonadati</taxon>
        <taxon>Pseudomonadota</taxon>
        <taxon>Alphaproteobacteria</taxon>
        <taxon>Caulobacterales</taxon>
        <taxon>Caulobacteraceae</taxon>
        <taxon>Caulobacter</taxon>
    </lineage>
</organism>
<dbReference type="AlphaFoldDB" id="R0EPT5"/>
<dbReference type="EMBL" id="APMP01000003">
    <property type="protein sequence ID" value="ENZ83057.1"/>
    <property type="molecule type" value="Genomic_DNA"/>
</dbReference>